<dbReference type="SMART" id="SM00034">
    <property type="entry name" value="CLECT"/>
    <property type="match status" value="1"/>
</dbReference>
<accession>A0A8S3U3W0</accession>
<dbReference type="InterPro" id="IPR016186">
    <property type="entry name" value="C-type_lectin-like/link_sf"/>
</dbReference>
<name>A0A8S3U3W0_MYTED</name>
<dbReference type="EMBL" id="CAJPWZ010002568">
    <property type="protein sequence ID" value="CAG2240605.1"/>
    <property type="molecule type" value="Genomic_DNA"/>
</dbReference>
<feature type="domain" description="C-type lectin" evidence="2">
    <location>
        <begin position="120"/>
        <end position="224"/>
    </location>
</feature>
<comment type="caution">
    <text evidence="4">The sequence shown here is derived from an EMBL/GenBank/DDBJ whole genome shotgun (WGS) entry which is preliminary data.</text>
</comment>
<dbReference type="CDD" id="cd00037">
    <property type="entry name" value="CLECT"/>
    <property type="match status" value="1"/>
</dbReference>
<evidence type="ECO:0000259" key="2">
    <source>
        <dbReference type="PROSITE" id="PS50041"/>
    </source>
</evidence>
<sequence length="242" mass="27842">MFRKEVTIVMLMLSVLPACPLKMGYKKVGTACLMYNDVFYTEHARSKIECSSICENNKFGSCSRFMYDSSRNMCLLHSDTTIQGRNSVTIQTNETWDFYGIAHEDCNLPGYDFVPSIHACFKHYYRVDSTWVSAREICINDGGDLVIIETQETYDFLFNYVNCIGKLWFGLRDYKWVNGQPFTNNLGLNILWNDEVDSEDPSDPYYDCGLLGFKSGYKIVDVSCTVKIRKFFVCEIPMIPVS</sequence>
<keyword evidence="5" id="KW-1185">Reference proteome</keyword>
<evidence type="ECO:0000259" key="3">
    <source>
        <dbReference type="PROSITE" id="PS50948"/>
    </source>
</evidence>
<dbReference type="PROSITE" id="PS50948">
    <property type="entry name" value="PAN"/>
    <property type="match status" value="1"/>
</dbReference>
<dbReference type="InterPro" id="IPR050828">
    <property type="entry name" value="C-type_lectin/matrix_domain"/>
</dbReference>
<dbReference type="Proteomes" id="UP000683360">
    <property type="component" value="Unassembled WGS sequence"/>
</dbReference>
<proteinExistence type="predicted"/>
<dbReference type="AlphaFoldDB" id="A0A8S3U3W0"/>
<feature type="chain" id="PRO_5035726045" description="MRC" evidence="1">
    <location>
        <begin position="21"/>
        <end position="242"/>
    </location>
</feature>
<evidence type="ECO:0008006" key="6">
    <source>
        <dbReference type="Google" id="ProtNLM"/>
    </source>
</evidence>
<gene>
    <name evidence="4" type="ORF">MEDL_52904</name>
</gene>
<evidence type="ECO:0000313" key="5">
    <source>
        <dbReference type="Proteomes" id="UP000683360"/>
    </source>
</evidence>
<dbReference type="PROSITE" id="PS50041">
    <property type="entry name" value="C_TYPE_LECTIN_2"/>
    <property type="match status" value="1"/>
</dbReference>
<dbReference type="OrthoDB" id="7357196at2759"/>
<dbReference type="PANTHER" id="PTHR45710">
    <property type="entry name" value="C-TYPE LECTIN DOMAIN-CONTAINING PROTEIN 180"/>
    <property type="match status" value="1"/>
</dbReference>
<dbReference type="InterPro" id="IPR003609">
    <property type="entry name" value="Pan_app"/>
</dbReference>
<feature type="signal peptide" evidence="1">
    <location>
        <begin position="1"/>
        <end position="20"/>
    </location>
</feature>
<dbReference type="Gene3D" id="3.10.100.10">
    <property type="entry name" value="Mannose-Binding Protein A, subunit A"/>
    <property type="match status" value="1"/>
</dbReference>
<organism evidence="4 5">
    <name type="scientific">Mytilus edulis</name>
    <name type="common">Blue mussel</name>
    <dbReference type="NCBI Taxonomy" id="6550"/>
    <lineage>
        <taxon>Eukaryota</taxon>
        <taxon>Metazoa</taxon>
        <taxon>Spiralia</taxon>
        <taxon>Lophotrochozoa</taxon>
        <taxon>Mollusca</taxon>
        <taxon>Bivalvia</taxon>
        <taxon>Autobranchia</taxon>
        <taxon>Pteriomorphia</taxon>
        <taxon>Mytilida</taxon>
        <taxon>Mytiloidea</taxon>
        <taxon>Mytilidae</taxon>
        <taxon>Mytilinae</taxon>
        <taxon>Mytilus</taxon>
    </lineage>
</organism>
<dbReference type="InterPro" id="IPR001304">
    <property type="entry name" value="C-type_lectin-like"/>
</dbReference>
<dbReference type="SUPFAM" id="SSF57414">
    <property type="entry name" value="Hairpin loop containing domain-like"/>
    <property type="match status" value="1"/>
</dbReference>
<dbReference type="PANTHER" id="PTHR45710:SF36">
    <property type="entry name" value="C-TYPE LECTIN DOMAIN-CONTAINING PROTEIN"/>
    <property type="match status" value="1"/>
</dbReference>
<evidence type="ECO:0000256" key="1">
    <source>
        <dbReference type="SAM" id="SignalP"/>
    </source>
</evidence>
<protein>
    <recommendedName>
        <fullName evidence="6">MRC</fullName>
    </recommendedName>
</protein>
<dbReference type="Pfam" id="PF00024">
    <property type="entry name" value="PAN_1"/>
    <property type="match status" value="1"/>
</dbReference>
<dbReference type="Gene3D" id="3.50.4.10">
    <property type="entry name" value="Hepatocyte Growth Factor"/>
    <property type="match status" value="1"/>
</dbReference>
<dbReference type="Pfam" id="PF00059">
    <property type="entry name" value="Lectin_C"/>
    <property type="match status" value="1"/>
</dbReference>
<keyword evidence="1" id="KW-0732">Signal</keyword>
<feature type="domain" description="Apple" evidence="3">
    <location>
        <begin position="19"/>
        <end position="106"/>
    </location>
</feature>
<dbReference type="SUPFAM" id="SSF56436">
    <property type="entry name" value="C-type lectin-like"/>
    <property type="match status" value="1"/>
</dbReference>
<dbReference type="InterPro" id="IPR016187">
    <property type="entry name" value="CTDL_fold"/>
</dbReference>
<evidence type="ECO:0000313" key="4">
    <source>
        <dbReference type="EMBL" id="CAG2240605.1"/>
    </source>
</evidence>
<reference evidence="4" key="1">
    <citation type="submission" date="2021-03" db="EMBL/GenBank/DDBJ databases">
        <authorList>
            <person name="Bekaert M."/>
        </authorList>
    </citation>
    <scope>NUCLEOTIDE SEQUENCE</scope>
</reference>